<organism evidence="6 7">
    <name type="scientific">Rhizopus delemar (strain RA 99-880 / ATCC MYA-4621 / FGSC 9543 / NRRL 43880)</name>
    <name type="common">Mucormycosis agent</name>
    <name type="synonym">Rhizopus arrhizus var. delemar</name>
    <dbReference type="NCBI Taxonomy" id="246409"/>
    <lineage>
        <taxon>Eukaryota</taxon>
        <taxon>Fungi</taxon>
        <taxon>Fungi incertae sedis</taxon>
        <taxon>Mucoromycota</taxon>
        <taxon>Mucoromycotina</taxon>
        <taxon>Mucoromycetes</taxon>
        <taxon>Mucorales</taxon>
        <taxon>Mucorineae</taxon>
        <taxon>Rhizopodaceae</taxon>
        <taxon>Rhizopus</taxon>
    </lineage>
</organism>
<keyword evidence="1 2" id="KW-0238">DNA-binding</keyword>
<dbReference type="EMBL" id="CH476752">
    <property type="protein sequence ID" value="EIE91910.1"/>
    <property type="molecule type" value="Genomic_DNA"/>
</dbReference>
<proteinExistence type="predicted"/>
<sequence length="183" mass="20842">MTLQLAKARHKIKRLRIERVDSEASISESIISEVKPGRKSNNPAANKKKRDPNAPKGPGNVFFLYCRMERDNIKDEVPNESLGEVTRLLGQKWKALTKEEKQKYYDIYKKEMEEYESAMKSYTAAGGGIEGAAAVEASKSKQEMIKPEDIEYDDEDEVDMLQEDDEDEVVNDDQIQTTTADFV</sequence>
<feature type="coiled-coil region" evidence="3">
    <location>
        <begin position="98"/>
        <end position="125"/>
    </location>
</feature>
<feature type="region of interest" description="Disordered" evidence="4">
    <location>
        <begin position="164"/>
        <end position="183"/>
    </location>
</feature>
<dbReference type="SMART" id="SM00398">
    <property type="entry name" value="HMG"/>
    <property type="match status" value="1"/>
</dbReference>
<keyword evidence="7" id="KW-1185">Reference proteome</keyword>
<evidence type="ECO:0000256" key="3">
    <source>
        <dbReference type="SAM" id="Coils"/>
    </source>
</evidence>
<dbReference type="GO" id="GO:0005634">
    <property type="term" value="C:nucleus"/>
    <property type="evidence" value="ECO:0007669"/>
    <property type="project" value="UniProtKB-UniRule"/>
</dbReference>
<dbReference type="InterPro" id="IPR050342">
    <property type="entry name" value="HMGB"/>
</dbReference>
<dbReference type="PROSITE" id="PS50118">
    <property type="entry name" value="HMG_BOX_2"/>
    <property type="match status" value="1"/>
</dbReference>
<feature type="compositionally biased region" description="Polar residues" evidence="4">
    <location>
        <begin position="174"/>
        <end position="183"/>
    </location>
</feature>
<keyword evidence="3" id="KW-0175">Coiled coil</keyword>
<feature type="domain" description="HMG box" evidence="5">
    <location>
        <begin position="55"/>
        <end position="123"/>
    </location>
</feature>
<dbReference type="RefSeq" id="XP_067527306.1">
    <property type="nucleotide sequence ID" value="XM_067671205.1"/>
</dbReference>
<reference evidence="6 7" key="1">
    <citation type="journal article" date="2009" name="PLoS Genet.">
        <title>Genomic analysis of the basal lineage fungus Rhizopus oryzae reveals a whole-genome duplication.</title>
        <authorList>
            <person name="Ma L.-J."/>
            <person name="Ibrahim A.S."/>
            <person name="Skory C."/>
            <person name="Grabherr M.G."/>
            <person name="Burger G."/>
            <person name="Butler M."/>
            <person name="Elias M."/>
            <person name="Idnurm A."/>
            <person name="Lang B.F."/>
            <person name="Sone T."/>
            <person name="Abe A."/>
            <person name="Calvo S.E."/>
            <person name="Corrochano L.M."/>
            <person name="Engels R."/>
            <person name="Fu J."/>
            <person name="Hansberg W."/>
            <person name="Kim J.-M."/>
            <person name="Kodira C.D."/>
            <person name="Koehrsen M.J."/>
            <person name="Liu B."/>
            <person name="Miranda-Saavedra D."/>
            <person name="O'Leary S."/>
            <person name="Ortiz-Castellanos L."/>
            <person name="Poulter R."/>
            <person name="Rodriguez-Romero J."/>
            <person name="Ruiz-Herrera J."/>
            <person name="Shen Y.-Q."/>
            <person name="Zeng Q."/>
            <person name="Galagan J."/>
            <person name="Birren B.W."/>
            <person name="Cuomo C.A."/>
            <person name="Wickes B.L."/>
        </authorList>
    </citation>
    <scope>NUCLEOTIDE SEQUENCE [LARGE SCALE GENOMIC DNA]</scope>
    <source>
        <strain evidence="7">RA 99-880 / ATCC MYA-4621 / FGSC 9543 / NRRL 43880</strain>
    </source>
</reference>
<evidence type="ECO:0000313" key="7">
    <source>
        <dbReference type="Proteomes" id="UP000009138"/>
    </source>
</evidence>
<keyword evidence="2" id="KW-0539">Nucleus</keyword>
<feature type="region of interest" description="Disordered" evidence="4">
    <location>
        <begin position="23"/>
        <end position="58"/>
    </location>
</feature>
<dbReference type="Gene3D" id="1.10.30.10">
    <property type="entry name" value="High mobility group box domain"/>
    <property type="match status" value="1"/>
</dbReference>
<dbReference type="VEuPathDB" id="FungiDB:RO3G_16621"/>
<name>I1CTY0_RHIO9</name>
<protein>
    <recommendedName>
        <fullName evidence="5">HMG box domain-containing protein</fullName>
    </recommendedName>
</protein>
<dbReference type="OrthoDB" id="1919336at2759"/>
<dbReference type="PRINTS" id="PR00886">
    <property type="entry name" value="HIGHMOBLTY12"/>
</dbReference>
<dbReference type="PANTHER" id="PTHR48112">
    <property type="entry name" value="HIGH MOBILITY GROUP PROTEIN DSP1"/>
    <property type="match status" value="1"/>
</dbReference>
<dbReference type="InterPro" id="IPR009071">
    <property type="entry name" value="HMG_box_dom"/>
</dbReference>
<evidence type="ECO:0000313" key="6">
    <source>
        <dbReference type="EMBL" id="EIE91910.1"/>
    </source>
</evidence>
<dbReference type="InParanoid" id="I1CTY0"/>
<evidence type="ECO:0000256" key="2">
    <source>
        <dbReference type="PROSITE-ProRule" id="PRU00267"/>
    </source>
</evidence>
<accession>I1CTY0</accession>
<evidence type="ECO:0000256" key="1">
    <source>
        <dbReference type="ARBA" id="ARBA00023125"/>
    </source>
</evidence>
<feature type="DNA-binding region" description="HMG box" evidence="2">
    <location>
        <begin position="55"/>
        <end position="123"/>
    </location>
</feature>
<feature type="compositionally biased region" description="Low complexity" evidence="4">
    <location>
        <begin position="23"/>
        <end position="33"/>
    </location>
</feature>
<dbReference type="Proteomes" id="UP000009138">
    <property type="component" value="Unassembled WGS sequence"/>
</dbReference>
<dbReference type="OMA" id="EMAIYKG"/>
<dbReference type="InterPro" id="IPR036910">
    <property type="entry name" value="HMG_box_dom_sf"/>
</dbReference>
<dbReference type="GeneID" id="93623586"/>
<dbReference type="AlphaFoldDB" id="I1CTY0"/>
<evidence type="ECO:0000256" key="4">
    <source>
        <dbReference type="SAM" id="MobiDB-lite"/>
    </source>
</evidence>
<dbReference type="SUPFAM" id="SSF47095">
    <property type="entry name" value="HMG-box"/>
    <property type="match status" value="1"/>
</dbReference>
<evidence type="ECO:0000259" key="5">
    <source>
        <dbReference type="PROSITE" id="PS50118"/>
    </source>
</evidence>
<dbReference type="STRING" id="246409.I1CTY0"/>
<gene>
    <name evidence="6" type="ORF">RO3G_16621</name>
</gene>
<dbReference type="GO" id="GO:0003677">
    <property type="term" value="F:DNA binding"/>
    <property type="evidence" value="ECO:0007669"/>
    <property type="project" value="UniProtKB-UniRule"/>
</dbReference>
<dbReference type="Pfam" id="PF00505">
    <property type="entry name" value="HMG_box"/>
    <property type="match status" value="1"/>
</dbReference>
<dbReference type="eggNOG" id="KOG0381">
    <property type="taxonomic scope" value="Eukaryota"/>
</dbReference>